<feature type="signal peptide" evidence="3">
    <location>
        <begin position="1"/>
        <end position="18"/>
    </location>
</feature>
<feature type="region of interest" description="Disordered" evidence="2">
    <location>
        <begin position="225"/>
        <end position="250"/>
    </location>
</feature>
<dbReference type="PANTHER" id="PTHR32305">
    <property type="match status" value="1"/>
</dbReference>
<dbReference type="Gene3D" id="3.90.210.10">
    <property type="entry name" value="Heat-Labile Enterotoxin, subunit A"/>
    <property type="match status" value="1"/>
</dbReference>
<dbReference type="Proteomes" id="UP000292693">
    <property type="component" value="Unassembled WGS sequence"/>
</dbReference>
<feature type="region of interest" description="Disordered" evidence="2">
    <location>
        <begin position="2341"/>
        <end position="2366"/>
    </location>
</feature>
<dbReference type="InterPro" id="IPR050708">
    <property type="entry name" value="T6SS_VgrG/RHS"/>
</dbReference>
<dbReference type="GeneID" id="97267807"/>
<evidence type="ECO:0000256" key="2">
    <source>
        <dbReference type="SAM" id="MobiDB-lite"/>
    </source>
</evidence>
<dbReference type="InterPro" id="IPR036844">
    <property type="entry name" value="Hint_dom_sf"/>
</dbReference>
<dbReference type="InterPro" id="IPR022385">
    <property type="entry name" value="Rhs_assc_core"/>
</dbReference>
<dbReference type="InterPro" id="IPR054695">
    <property type="entry name" value="Pierisin-like_dom"/>
</dbReference>
<proteinExistence type="predicted"/>
<dbReference type="SUPFAM" id="SSF56399">
    <property type="entry name" value="ADP-ribosylation"/>
    <property type="match status" value="1"/>
</dbReference>
<dbReference type="EMBL" id="PKLL01000011">
    <property type="protein sequence ID" value="RZE24909.1"/>
    <property type="molecule type" value="Genomic_DNA"/>
</dbReference>
<dbReference type="InterPro" id="IPR056823">
    <property type="entry name" value="TEN-like_YD-shell"/>
</dbReference>
<dbReference type="Pfam" id="PF00652">
    <property type="entry name" value="Ricin_B_lectin"/>
    <property type="match status" value="1"/>
</dbReference>
<organism evidence="6 7">
    <name type="scientific">Streptomyces albidoflavus</name>
    <dbReference type="NCBI Taxonomy" id="1886"/>
    <lineage>
        <taxon>Bacteria</taxon>
        <taxon>Bacillati</taxon>
        <taxon>Actinomycetota</taxon>
        <taxon>Actinomycetes</taxon>
        <taxon>Kitasatosporales</taxon>
        <taxon>Streptomycetaceae</taxon>
        <taxon>Streptomyces</taxon>
        <taxon>Streptomyces albidoflavus group</taxon>
    </lineage>
</organism>
<feature type="compositionally biased region" description="Polar residues" evidence="2">
    <location>
        <begin position="2275"/>
        <end position="2284"/>
    </location>
</feature>
<dbReference type="Gene3D" id="2.170.16.10">
    <property type="entry name" value="Hedgehog/Intein (Hint) domain"/>
    <property type="match status" value="1"/>
</dbReference>
<dbReference type="PANTHER" id="PTHR32305:SF17">
    <property type="entry name" value="TRNA NUCLEASE WAPA"/>
    <property type="match status" value="1"/>
</dbReference>
<dbReference type="Pfam" id="PF07591">
    <property type="entry name" value="PT-HINT"/>
    <property type="match status" value="1"/>
</dbReference>
<dbReference type="SUPFAM" id="SSF51294">
    <property type="entry name" value="Hedgehog/intein (Hint) domain"/>
    <property type="match status" value="1"/>
</dbReference>
<reference evidence="6 7" key="1">
    <citation type="submission" date="2017-12" db="EMBL/GenBank/DDBJ databases">
        <title>Population genomics insights into the ecological differentiation and adaptive evolution in streptomycetes.</title>
        <authorList>
            <person name="Li Y."/>
            <person name="Huang Y."/>
        </authorList>
    </citation>
    <scope>NUCLEOTIDE SEQUENCE [LARGE SCALE GENOMIC DNA]</scope>
    <source>
        <strain evidence="6 7">NBRC 100770</strain>
    </source>
</reference>
<dbReference type="Pfam" id="PF22596">
    <property type="entry name" value="Scabin-like"/>
    <property type="match status" value="1"/>
</dbReference>
<keyword evidence="3" id="KW-0732">Signal</keyword>
<keyword evidence="1" id="KW-0677">Repeat</keyword>
<dbReference type="PROSITE" id="PS50818">
    <property type="entry name" value="INTEIN_C_TER"/>
    <property type="match status" value="1"/>
</dbReference>
<feature type="compositionally biased region" description="Polar residues" evidence="2">
    <location>
        <begin position="229"/>
        <end position="244"/>
    </location>
</feature>
<dbReference type="SMART" id="SM00458">
    <property type="entry name" value="RICIN"/>
    <property type="match status" value="1"/>
</dbReference>
<evidence type="ECO:0000259" key="5">
    <source>
        <dbReference type="SMART" id="SM00458"/>
    </source>
</evidence>
<accession>A0A8G2E3K3</accession>
<feature type="region of interest" description="Disordered" evidence="2">
    <location>
        <begin position="188"/>
        <end position="211"/>
    </location>
</feature>
<feature type="region of interest" description="Disordered" evidence="2">
    <location>
        <begin position="18"/>
        <end position="64"/>
    </location>
</feature>
<dbReference type="CDD" id="cd00081">
    <property type="entry name" value="Hint"/>
    <property type="match status" value="1"/>
</dbReference>
<dbReference type="RefSeq" id="WP_051720699.1">
    <property type="nucleotide sequence ID" value="NZ_CP108647.1"/>
</dbReference>
<dbReference type="Gene3D" id="2.80.10.50">
    <property type="match status" value="1"/>
</dbReference>
<feature type="compositionally biased region" description="Low complexity" evidence="2">
    <location>
        <begin position="2224"/>
        <end position="2244"/>
    </location>
</feature>
<dbReference type="InterPro" id="IPR031325">
    <property type="entry name" value="RHS_repeat"/>
</dbReference>
<dbReference type="Gene3D" id="2.180.10.10">
    <property type="entry name" value="RHS repeat-associated core"/>
    <property type="match status" value="3"/>
</dbReference>
<dbReference type="InterPro" id="IPR006530">
    <property type="entry name" value="YD"/>
</dbReference>
<dbReference type="PROSITE" id="PS50231">
    <property type="entry name" value="RICIN_B_LECTIN"/>
    <property type="match status" value="1"/>
</dbReference>
<feature type="domain" description="Ricin B lectin" evidence="5">
    <location>
        <begin position="1757"/>
        <end position="1890"/>
    </location>
</feature>
<dbReference type="SUPFAM" id="SSF50370">
    <property type="entry name" value="Ricin B-like lectins"/>
    <property type="match status" value="1"/>
</dbReference>
<name>A0A8G2E3K3_9ACTN</name>
<dbReference type="Pfam" id="PF05593">
    <property type="entry name" value="RHS_repeat"/>
    <property type="match status" value="2"/>
</dbReference>
<dbReference type="InterPro" id="IPR035992">
    <property type="entry name" value="Ricin_B-like_lectins"/>
</dbReference>
<dbReference type="InterPro" id="IPR003587">
    <property type="entry name" value="Hint_dom_N"/>
</dbReference>
<evidence type="ECO:0000313" key="6">
    <source>
        <dbReference type="EMBL" id="RZE24909.1"/>
    </source>
</evidence>
<dbReference type="NCBIfam" id="TIGR03696">
    <property type="entry name" value="Rhs_assc_core"/>
    <property type="match status" value="1"/>
</dbReference>
<sequence length="2572" mass="275230">MAAIFLSLMVGAVPLAAAAPPDRDRSGVELVDLPEDVPQEAAEENRLTELTTGNIDPEDEFDPQAVAEPAGGQVVEELSDIAPGELVPLGDLPIAVGAPEDASAEATEALEGEWQAALASPEEVAATEIQGLVFSVNPPAEASGEVVVSLDYTEFAELYGAAWADRLDLTRLPSCFLETPEVEACTEPADVSTDQSVTPKAGDAPTDGKLDGTRRITATLDVAELTDDGTPTPSPAVSHTSGATTDALFRPRTGDGMALTSLRQAAATNTQAGTVLMATSKGSGSQGDFAATPLASAGSWSAGGSSGAFTYGYTLNTPVVPGGPSPSLSFNYNSQGVDGRTSATNNQASWIGDGWEYNAGSISRTYRSCRDDAKDGNNEKRKTSDLCWASDNAVLTLGGNTTELVKDDDEKSDIWVTANGDGSKVELRKNSGYANGDADGEHWVVTTRDGTEYWFGRNRLPGWKDGDQATNSVLTAPVAGNHPDEPCYKAAFADSFCAQAWRWNLDYVVDVHDNAMALYWKQETNHYAKNNAFKKAVPYDRGGYLERIDYGLRVDDDKVYGKAPLSRVTFRTEERCFKESDVTCTDANFSSGHHYKNRIWYDTPADLYCKGGSAECYVPVPTFWSRKRLEQVTTYTQRTKGSTELSKVDSWTLHQSLPPHLTDEGTALWLDSITRIGYDTAGEPDSLNPIEFVGNQESMPNRVRLGAADKRPDFDRRRIERIVNEYGGETLVSYRSPRGPCQTGEGLPAPEKNTGLCYPVYWHPDPDKADETLSWFHKYVVDTVEEKPNIAGSPSEFTRYEYLGDGGGWALNQAEFSKKKTRTYDQWRGFGLVRTLTGADSGSGYTATQAGMTETVFFRGMDGDPLPGENKSREAVVKDAENGTIATDHLAYQGRVAETRTYTKAGGTLLTRTVDRPSSPQVLATRKRDGGIPALRAYRVLAAGTDTVTRYSGKSGDETDAWRTVSTRTAYDDTYGLPVSTEFLGDTARTGDESCTVNTYVHNTGAHLIGLSAQSLTTAGTCDKPGEWVSGSRVAYDKRAFQDAPTKGQATMTWTINAAGDNWNPSGTVTYDSLGRPTAAEDALKNTSTTTYTPASGQVYEVKTANALGHTTTTEIEPGRGVALRETDANGRTTAYTYDALGRTTEAWAPSQPRTEDPSVKFTYDISQGNPVNVTTSALNNEGTYDRSVVFYDGLGRERQTQIPAVGEGRLITDTLYSANGTVRQSNNAYYATGDPDGVMFDPKSDSEVQNATLYSYDGLGRVLTETPYLNGKAEPSKAVHVVRGYDHTTVVEPKGAATQRTWSDALGRTVRVDTFTDEARTKFRSSTYEFDARGNQVKATDAGGNSWSWDFDARGRQTKSVDPDTGTSTTTYDVLDRPVSTTDSRGNTVWTKYDALSRPVEQRRDNPLGERLTAATYDAVGALGLPASSTRYTDGLAYTSTVTGYTTDYQPLGEKLSLPPLVAQKYGLQETYTHTYEYARNGLLKSTTLPAAGTFGAEKVITRYNKDGLPVSTSGENWYAADTTYSPWGQVLRTASGENPSRVWTTQLFDAATGELTRQVVDRESTTDTTAVTGHRVNSRYYNYDDAGNVRQITDYSGGRTDRQCYAYDPIGQLTEAWTSPNDGCRATGKTERIPDYGDGTVNVTADNNGYWNSYRYDAVGNRTELVNHDPALNAANDTRTTYRYGTEDGKRPHTLSASTSTLTKDNGVRITEESTYDYDAAGNTTARRQGGDEQALAWTWDGQIEKITGFGASGEGAFVNTASGMCLDLTSGLTNAGTALQAYGCNGAKGQKFRIEAADAKADPATGQLKVVGRCAQPTKSGTSAGTLVVIAPCSSATASQQWTATSTGALKHVASGLCLTVPGTNPAVGTDMVLGACSGTGSVWAPADTTTYIYGPGGQRLLSVSAGQNVLHLGSTTVATTASKAPSYTERYYSQPGAPTVMRHAEGGAEATLSAQVQDNTGSAYVSVGLQQGNQVQFSLRDPFGVERTEDSRWRSHRGFVGGNDDDAAGLTHLGARMYDPYTGRFLSADPILDLADPVQMNGYVYAENNPVTYSDPSGLSSGIDASDYYDGPSASAVSDAKATMGTTMWDIILSNGWAVLGEFIGWGDIKACFGRGDLWACGSMVISAIPIGKLGKIPAVWKAIERIDAAIGAWRVAQRAAKQLLAAAERARVAAEKAAAAARAAAKKAAQAAKKRAAEARAAATRAAKEAQKKTGNAVQKAAKTNATKTAAKTQSTTARKQSKGDDSSGPGKNRKPDEHEGASEGGSCPINKTDNSFTPGTAVMMADGTTKPIEDVAIGDTVLTTDPETGETSPQKVTATITGKGTKHLVDITLHTTDPESEAETESGTKSAGGKGPAPTTLTATDGHPFWVPQLDTWIDAADLNTGQYLQTSAGTRIQITAITQRTTQATVHNLTVAGTHTYYVVAGTAPVLVHNCGSVYRGESRSPEEIQADGGFTPQAPGSSTTLYEYVVKNSPSNFVSTSKHANTAATFPAGGNAGLYVYEIRMSGGIDVNARLGPGVNPNAHEAEVAFEGGIPWSAVSRVWMRDPETGDIDFDFDDPIWERK</sequence>
<dbReference type="InterPro" id="IPR030934">
    <property type="entry name" value="Intein_C"/>
</dbReference>
<protein>
    <submittedName>
        <fullName evidence="6">Sugar-binding protein</fullName>
    </submittedName>
</protein>
<feature type="compositionally biased region" description="Acidic residues" evidence="2">
    <location>
        <begin position="32"/>
        <end position="42"/>
    </location>
</feature>
<evidence type="ECO:0000256" key="1">
    <source>
        <dbReference type="ARBA" id="ARBA00022737"/>
    </source>
</evidence>
<dbReference type="NCBIfam" id="TIGR01643">
    <property type="entry name" value="YD_repeat_2x"/>
    <property type="match status" value="2"/>
</dbReference>
<evidence type="ECO:0000259" key="4">
    <source>
        <dbReference type="SMART" id="SM00306"/>
    </source>
</evidence>
<dbReference type="Pfam" id="PF25023">
    <property type="entry name" value="TEN_YD-shell"/>
    <property type="match status" value="1"/>
</dbReference>
<feature type="chain" id="PRO_5034661741" evidence="3">
    <location>
        <begin position="19"/>
        <end position="2572"/>
    </location>
</feature>
<gene>
    <name evidence="6" type="ORF">C0Q92_11100</name>
</gene>
<feature type="domain" description="Hint" evidence="4">
    <location>
        <begin position="2279"/>
        <end position="2399"/>
    </location>
</feature>
<evidence type="ECO:0000256" key="3">
    <source>
        <dbReference type="SAM" id="SignalP"/>
    </source>
</evidence>
<comment type="caution">
    <text evidence="6">The sequence shown here is derived from an EMBL/GenBank/DDBJ whole genome shotgun (WGS) entry which is preliminary data.</text>
</comment>
<dbReference type="InterPro" id="IPR000772">
    <property type="entry name" value="Ricin_B_lectin"/>
</dbReference>
<feature type="region of interest" description="Disordered" evidence="2">
    <location>
        <begin position="2204"/>
        <end position="2289"/>
    </location>
</feature>
<evidence type="ECO:0000313" key="7">
    <source>
        <dbReference type="Proteomes" id="UP000292693"/>
    </source>
</evidence>
<dbReference type="SMART" id="SM00306">
    <property type="entry name" value="HintN"/>
    <property type="match status" value="1"/>
</dbReference>